<dbReference type="KEGG" id="dosa:Os03g0684800"/>
<proteinExistence type="predicted"/>
<protein>
    <submittedName>
        <fullName evidence="1">Os03g0684800 protein</fullName>
    </submittedName>
</protein>
<evidence type="ECO:0000313" key="1">
    <source>
        <dbReference type="EMBL" id="BAH92316.1"/>
    </source>
</evidence>
<organism evidence="1 2">
    <name type="scientific">Oryza sativa subsp. japonica</name>
    <name type="common">Rice</name>
    <dbReference type="NCBI Taxonomy" id="39947"/>
    <lineage>
        <taxon>Eukaryota</taxon>
        <taxon>Viridiplantae</taxon>
        <taxon>Streptophyta</taxon>
        <taxon>Embryophyta</taxon>
        <taxon>Tracheophyta</taxon>
        <taxon>Spermatophyta</taxon>
        <taxon>Magnoliopsida</taxon>
        <taxon>Liliopsida</taxon>
        <taxon>Poales</taxon>
        <taxon>Poaceae</taxon>
        <taxon>BOP clade</taxon>
        <taxon>Oryzoideae</taxon>
        <taxon>Oryzeae</taxon>
        <taxon>Oryzinae</taxon>
        <taxon>Oryza</taxon>
        <taxon>Oryza sativa</taxon>
    </lineage>
</organism>
<dbReference type="AlphaFoldDB" id="C7IZY8"/>
<dbReference type="Proteomes" id="UP000000763">
    <property type="component" value="Chromosome 3"/>
</dbReference>
<gene>
    <name evidence="1" type="ordered locus">Os03g0684800</name>
</gene>
<reference evidence="1 2" key="1">
    <citation type="journal article" date="2005" name="Nature">
        <title>The map-based sequence of the rice genome.</title>
        <authorList>
            <consortium name="International rice genome sequencing project (IRGSP)"/>
            <person name="Matsumoto T."/>
            <person name="Wu J."/>
            <person name="Kanamori H."/>
            <person name="Katayose Y."/>
            <person name="Fujisawa M."/>
            <person name="Namiki N."/>
            <person name="Mizuno H."/>
            <person name="Yamamoto K."/>
            <person name="Antonio B.A."/>
            <person name="Baba T."/>
            <person name="Sakata K."/>
            <person name="Nagamura Y."/>
            <person name="Aoki H."/>
            <person name="Arikawa K."/>
            <person name="Arita K."/>
            <person name="Bito T."/>
            <person name="Chiden Y."/>
            <person name="Fujitsuka N."/>
            <person name="Fukunaka R."/>
            <person name="Hamada M."/>
            <person name="Harada C."/>
            <person name="Hayashi A."/>
            <person name="Hijishita S."/>
            <person name="Honda M."/>
            <person name="Hosokawa S."/>
            <person name="Ichikawa Y."/>
            <person name="Idonuma A."/>
            <person name="Iijima M."/>
            <person name="Ikeda M."/>
            <person name="Ikeno M."/>
            <person name="Ito K."/>
            <person name="Ito S."/>
            <person name="Ito T."/>
            <person name="Ito Y."/>
            <person name="Ito Y."/>
            <person name="Iwabuchi A."/>
            <person name="Kamiya K."/>
            <person name="Karasawa W."/>
            <person name="Kurita K."/>
            <person name="Katagiri S."/>
            <person name="Kikuta A."/>
            <person name="Kobayashi H."/>
            <person name="Kobayashi N."/>
            <person name="Machita K."/>
            <person name="Maehara T."/>
            <person name="Masukawa M."/>
            <person name="Mizubayashi T."/>
            <person name="Mukai Y."/>
            <person name="Nagasaki H."/>
            <person name="Nagata Y."/>
            <person name="Naito S."/>
            <person name="Nakashima M."/>
            <person name="Nakama Y."/>
            <person name="Nakamichi Y."/>
            <person name="Nakamura M."/>
            <person name="Meguro A."/>
            <person name="Negishi M."/>
            <person name="Ohta I."/>
            <person name="Ohta T."/>
            <person name="Okamoto M."/>
            <person name="Ono N."/>
            <person name="Saji S."/>
            <person name="Sakaguchi M."/>
            <person name="Sakai K."/>
            <person name="Shibata M."/>
            <person name="Shimokawa T."/>
            <person name="Song J."/>
            <person name="Takazaki Y."/>
            <person name="Terasawa K."/>
            <person name="Tsugane M."/>
            <person name="Tsuji K."/>
            <person name="Ueda S."/>
            <person name="Waki K."/>
            <person name="Yamagata H."/>
            <person name="Yamamoto M."/>
            <person name="Yamamoto S."/>
            <person name="Yamane H."/>
            <person name="Yoshiki S."/>
            <person name="Yoshihara R."/>
            <person name="Yukawa K."/>
            <person name="Zhong H."/>
            <person name="Yano M."/>
            <person name="Yuan Q."/>
            <person name="Ouyang S."/>
            <person name="Liu J."/>
            <person name="Jones K.M."/>
            <person name="Gansberger K."/>
            <person name="Moffat K."/>
            <person name="Hill J."/>
            <person name="Bera J."/>
            <person name="Fadrosh D."/>
            <person name="Jin S."/>
            <person name="Johri S."/>
            <person name="Kim M."/>
            <person name="Overton L."/>
            <person name="Reardon M."/>
            <person name="Tsitrin T."/>
            <person name="Vuong H."/>
            <person name="Weaver B."/>
            <person name="Ciecko A."/>
            <person name="Tallon L."/>
            <person name="Jackson J."/>
            <person name="Pai G."/>
            <person name="Aken S.V."/>
            <person name="Utterback T."/>
            <person name="Reidmuller S."/>
            <person name="Feldblyum T."/>
            <person name="Hsiao J."/>
            <person name="Zismann V."/>
            <person name="Iobst S."/>
            <person name="de Vazeille A.R."/>
            <person name="Buell C.R."/>
            <person name="Ying K."/>
            <person name="Li Y."/>
            <person name="Lu T."/>
            <person name="Huang Y."/>
            <person name="Zhao Q."/>
            <person name="Feng Q."/>
            <person name="Zhang L."/>
            <person name="Zhu J."/>
            <person name="Weng Q."/>
            <person name="Mu J."/>
            <person name="Lu Y."/>
            <person name="Fan D."/>
            <person name="Liu Y."/>
            <person name="Guan J."/>
            <person name="Zhang Y."/>
            <person name="Yu S."/>
            <person name="Liu X."/>
            <person name="Zhang Y."/>
            <person name="Hong G."/>
            <person name="Han B."/>
            <person name="Choisne N."/>
            <person name="Demange N."/>
            <person name="Orjeda G."/>
            <person name="Samain S."/>
            <person name="Cattolico L."/>
            <person name="Pelletier E."/>
            <person name="Couloux A."/>
            <person name="Segurens B."/>
            <person name="Wincker P."/>
            <person name="D'Hont A."/>
            <person name="Scarpelli C."/>
            <person name="Weissenbach J."/>
            <person name="Salanoubat M."/>
            <person name="Quetier F."/>
            <person name="Yu Y."/>
            <person name="Kim H.R."/>
            <person name="Rambo T."/>
            <person name="Currie J."/>
            <person name="Collura K."/>
            <person name="Luo M."/>
            <person name="Yang T."/>
            <person name="Ammiraju J.S.S."/>
            <person name="Engler F."/>
            <person name="Soderlund C."/>
            <person name="Wing R.A."/>
            <person name="Palmer L.E."/>
            <person name="de la Bastide M."/>
            <person name="Spiegel L."/>
            <person name="Nascimento L."/>
            <person name="Zutavern T."/>
            <person name="O'Shaughnessy A."/>
            <person name="Dike S."/>
            <person name="Dedhia N."/>
            <person name="Preston R."/>
            <person name="Balija V."/>
            <person name="McCombie W.R."/>
            <person name="Chow T."/>
            <person name="Chen H."/>
            <person name="Chung M."/>
            <person name="Chen C."/>
            <person name="Shaw J."/>
            <person name="Wu H."/>
            <person name="Hsiao K."/>
            <person name="Chao Y."/>
            <person name="Chu M."/>
            <person name="Cheng C."/>
            <person name="Hour A."/>
            <person name="Lee P."/>
            <person name="Lin S."/>
            <person name="Lin Y."/>
            <person name="Liou J."/>
            <person name="Liu S."/>
            <person name="Hsing Y."/>
            <person name="Raghuvanshi S."/>
            <person name="Mohanty A."/>
            <person name="Bharti A.K."/>
            <person name="Gaur A."/>
            <person name="Gupta V."/>
            <person name="Kumar D."/>
            <person name="Ravi V."/>
            <person name="Vij S."/>
            <person name="Kapur A."/>
            <person name="Khurana P."/>
            <person name="Khurana P."/>
            <person name="Khurana J.P."/>
            <person name="Tyagi A.K."/>
            <person name="Gaikwad K."/>
            <person name="Singh A."/>
            <person name="Dalal V."/>
            <person name="Srivastava S."/>
            <person name="Dixit A."/>
            <person name="Pal A.K."/>
            <person name="Ghazi I.A."/>
            <person name="Yadav M."/>
            <person name="Pandit A."/>
            <person name="Bhargava A."/>
            <person name="Sureshbabu K."/>
            <person name="Batra K."/>
            <person name="Sharma T.R."/>
            <person name="Mohapatra T."/>
            <person name="Singh N.K."/>
            <person name="Messing J."/>
            <person name="Nelson A.B."/>
            <person name="Fuks G."/>
            <person name="Kavchok S."/>
            <person name="Keizer G."/>
            <person name="Linton E."/>
            <person name="Llaca V."/>
            <person name="Song R."/>
            <person name="Tanyolac B."/>
            <person name="Young S."/>
            <person name="Ho-Il K."/>
            <person name="Hahn J.H."/>
            <person name="Sangsakoo G."/>
            <person name="Vanavichit A."/>
            <person name="de Mattos Luiz.A.T."/>
            <person name="Zimmer P.D."/>
            <person name="Malone G."/>
            <person name="Dellagostin O."/>
            <person name="de Oliveira A.C."/>
            <person name="Bevan M."/>
            <person name="Bancroft I."/>
            <person name="Minx P."/>
            <person name="Cordum H."/>
            <person name="Wilson R."/>
            <person name="Cheng Z."/>
            <person name="Jin W."/>
            <person name="Jiang J."/>
            <person name="Leong S.A."/>
            <person name="Iwama H."/>
            <person name="Gojobori T."/>
            <person name="Itoh T."/>
            <person name="Niimura Y."/>
            <person name="Fujii Y."/>
            <person name="Habara T."/>
            <person name="Sakai H."/>
            <person name="Sato Y."/>
            <person name="Wilson G."/>
            <person name="Kumar K."/>
            <person name="McCouch S."/>
            <person name="Juretic N."/>
            <person name="Hoen D."/>
            <person name="Wright S."/>
            <person name="Bruskiewich R."/>
            <person name="Bureau T."/>
            <person name="Miyao A."/>
            <person name="Hirochika H."/>
            <person name="Nishikawa T."/>
            <person name="Kadowaki K."/>
            <person name="Sugiura M."/>
            <person name="Burr B."/>
            <person name="Sasaki T."/>
        </authorList>
    </citation>
    <scope>NUCLEOTIDE SEQUENCE [LARGE SCALE GENOMIC DNA]</scope>
    <source>
        <strain evidence="2">cv. Nipponbare</strain>
    </source>
</reference>
<name>C7IZY8_ORYSJ</name>
<sequence>MGLYIPCTARVSAPSILNFAYVNHKHQRSPQEGPPFVDAAGRLGEIWNERNRRTFQQKELLSNSLLTKIKEEARAWILAGAKHLGNWLIT</sequence>
<evidence type="ECO:0000313" key="2">
    <source>
        <dbReference type="Proteomes" id="UP000000763"/>
    </source>
</evidence>
<accession>C7IZY8</accession>
<dbReference type="EMBL" id="AP008209">
    <property type="protein sequence ID" value="BAH92316.1"/>
    <property type="molecule type" value="Genomic_DNA"/>
</dbReference>
<reference evidence="2" key="2">
    <citation type="journal article" date="2008" name="Nucleic Acids Res.">
        <title>The rice annotation project database (RAP-DB): 2008 update.</title>
        <authorList>
            <consortium name="The rice annotation project (RAP)"/>
        </authorList>
    </citation>
    <scope>GENOME REANNOTATION</scope>
    <source>
        <strain evidence="2">cv. Nipponbare</strain>
    </source>
</reference>